<sequence>MKNKSTLTLALFSVTIGASAFFFGTSVSKASNIDGMKLYLQHCKTCHGVDGNPTDLGVGLGARKFADAEWQAKTSDERIIEQINEGTPEMMMPFKEKLTPEEVKALVPVVRGFKK</sequence>
<dbReference type="Gene3D" id="1.10.760.10">
    <property type="entry name" value="Cytochrome c-like domain"/>
    <property type="match status" value="1"/>
</dbReference>
<dbReference type="AlphaFoldDB" id="A0A6G7GXY1"/>
<reference evidence="1 2" key="1">
    <citation type="submission" date="2020-02" db="EMBL/GenBank/DDBJ databases">
        <title>Newly sequenced genome of strain CSTR1 showed variability in Candidatus Kuenenia stuttgartiensis genomes.</title>
        <authorList>
            <person name="Ding C."/>
            <person name="Adrian L."/>
        </authorList>
    </citation>
    <scope>NUCLEOTIDE SEQUENCE [LARGE SCALE GENOMIC DNA]</scope>
    <source>
        <strain evidence="1 2">CSTR1</strain>
    </source>
</reference>
<proteinExistence type="predicted"/>
<dbReference type="RefSeq" id="WP_164995633.1">
    <property type="nucleotide sequence ID" value="NZ_CP049055.1"/>
</dbReference>
<dbReference type="PROSITE" id="PS51007">
    <property type="entry name" value="CYTC"/>
    <property type="match status" value="1"/>
</dbReference>
<dbReference type="SUPFAM" id="SSF46626">
    <property type="entry name" value="Cytochrome c"/>
    <property type="match status" value="1"/>
</dbReference>
<dbReference type="InterPro" id="IPR009056">
    <property type="entry name" value="Cyt_c-like_dom"/>
</dbReference>
<evidence type="ECO:0000313" key="2">
    <source>
        <dbReference type="Proteomes" id="UP000501926"/>
    </source>
</evidence>
<name>A0A6G7GXY1_KUEST</name>
<dbReference type="InterPro" id="IPR036909">
    <property type="entry name" value="Cyt_c-like_dom_sf"/>
</dbReference>
<dbReference type="GO" id="GO:0009055">
    <property type="term" value="F:electron transfer activity"/>
    <property type="evidence" value="ECO:0007669"/>
    <property type="project" value="InterPro"/>
</dbReference>
<dbReference type="Pfam" id="PF13442">
    <property type="entry name" value="Cytochrome_CBB3"/>
    <property type="match status" value="1"/>
</dbReference>
<protein>
    <submittedName>
        <fullName evidence="1">Cytochrome c6</fullName>
    </submittedName>
</protein>
<organism evidence="1 2">
    <name type="scientific">Kuenenia stuttgartiensis</name>
    <dbReference type="NCBI Taxonomy" id="174633"/>
    <lineage>
        <taxon>Bacteria</taxon>
        <taxon>Pseudomonadati</taxon>
        <taxon>Planctomycetota</taxon>
        <taxon>Candidatus Brocadiia</taxon>
        <taxon>Candidatus Brocadiales</taxon>
        <taxon>Candidatus Brocadiaceae</taxon>
        <taxon>Candidatus Kuenenia</taxon>
    </lineage>
</organism>
<accession>A0A6G7GXY1</accession>
<dbReference type="GO" id="GO:0020037">
    <property type="term" value="F:heme binding"/>
    <property type="evidence" value="ECO:0007669"/>
    <property type="project" value="InterPro"/>
</dbReference>
<gene>
    <name evidence="1" type="ORF">KsCSTR_48370</name>
</gene>
<dbReference type="Proteomes" id="UP000501926">
    <property type="component" value="Chromosome"/>
</dbReference>
<dbReference type="EMBL" id="CP049055">
    <property type="protein sequence ID" value="QII14214.1"/>
    <property type="molecule type" value="Genomic_DNA"/>
</dbReference>
<evidence type="ECO:0000313" key="1">
    <source>
        <dbReference type="EMBL" id="QII14214.1"/>
    </source>
</evidence>